<keyword evidence="1" id="KW-0106">Calcium</keyword>
<dbReference type="OrthoDB" id="2122982at2759"/>
<dbReference type="InterPro" id="IPR002048">
    <property type="entry name" value="EF_hand_dom"/>
</dbReference>
<feature type="region of interest" description="Disordered" evidence="2">
    <location>
        <begin position="129"/>
        <end position="150"/>
    </location>
</feature>
<evidence type="ECO:0000256" key="3">
    <source>
        <dbReference type="SAM" id="SignalP"/>
    </source>
</evidence>
<evidence type="ECO:0000256" key="1">
    <source>
        <dbReference type="ARBA" id="ARBA00022837"/>
    </source>
</evidence>
<name>A0A8S1F4J3_9PELO</name>
<protein>
    <recommendedName>
        <fullName evidence="4">EF-hand domain-containing protein</fullName>
    </recommendedName>
</protein>
<keyword evidence="6" id="KW-1185">Reference proteome</keyword>
<evidence type="ECO:0000313" key="5">
    <source>
        <dbReference type="EMBL" id="CAB3406813.1"/>
    </source>
</evidence>
<proteinExistence type="predicted"/>
<comment type="caution">
    <text evidence="5">The sequence shown here is derived from an EMBL/GenBank/DDBJ whole genome shotgun (WGS) entry which is preliminary data.</text>
</comment>
<dbReference type="InterPro" id="IPR018247">
    <property type="entry name" value="EF_Hand_1_Ca_BS"/>
</dbReference>
<dbReference type="InterPro" id="IPR011992">
    <property type="entry name" value="EF-hand-dom_pair"/>
</dbReference>
<dbReference type="Gene3D" id="1.10.238.10">
    <property type="entry name" value="EF-hand"/>
    <property type="match status" value="1"/>
</dbReference>
<gene>
    <name evidence="5" type="ORF">CBOVIS_LOCUS8830</name>
</gene>
<evidence type="ECO:0000256" key="2">
    <source>
        <dbReference type="SAM" id="MobiDB-lite"/>
    </source>
</evidence>
<dbReference type="SUPFAM" id="SSF47473">
    <property type="entry name" value="EF-hand"/>
    <property type="match status" value="1"/>
</dbReference>
<dbReference type="PROSITE" id="PS00018">
    <property type="entry name" value="EF_HAND_1"/>
    <property type="match status" value="1"/>
</dbReference>
<feature type="signal peptide" evidence="3">
    <location>
        <begin position="1"/>
        <end position="19"/>
    </location>
</feature>
<evidence type="ECO:0000259" key="4">
    <source>
        <dbReference type="PROSITE" id="PS50222"/>
    </source>
</evidence>
<feature type="chain" id="PRO_5035814316" description="EF-hand domain-containing protein" evidence="3">
    <location>
        <begin position="20"/>
        <end position="150"/>
    </location>
</feature>
<feature type="compositionally biased region" description="Basic and acidic residues" evidence="2">
    <location>
        <begin position="129"/>
        <end position="143"/>
    </location>
</feature>
<dbReference type="PROSITE" id="PS50222">
    <property type="entry name" value="EF_HAND_2"/>
    <property type="match status" value="1"/>
</dbReference>
<accession>A0A8S1F4J3</accession>
<keyword evidence="3" id="KW-0732">Signal</keyword>
<reference evidence="5 6" key="1">
    <citation type="submission" date="2020-04" db="EMBL/GenBank/DDBJ databases">
        <authorList>
            <person name="Laetsch R D."/>
            <person name="Stevens L."/>
            <person name="Kumar S."/>
            <person name="Blaxter L. M."/>
        </authorList>
    </citation>
    <scope>NUCLEOTIDE SEQUENCE [LARGE SCALE GENOMIC DNA]</scope>
</reference>
<dbReference type="AlphaFoldDB" id="A0A8S1F4J3"/>
<organism evidence="5 6">
    <name type="scientific">Caenorhabditis bovis</name>
    <dbReference type="NCBI Taxonomy" id="2654633"/>
    <lineage>
        <taxon>Eukaryota</taxon>
        <taxon>Metazoa</taxon>
        <taxon>Ecdysozoa</taxon>
        <taxon>Nematoda</taxon>
        <taxon>Chromadorea</taxon>
        <taxon>Rhabditida</taxon>
        <taxon>Rhabditina</taxon>
        <taxon>Rhabditomorpha</taxon>
        <taxon>Rhabditoidea</taxon>
        <taxon>Rhabditidae</taxon>
        <taxon>Peloderinae</taxon>
        <taxon>Caenorhabditis</taxon>
    </lineage>
</organism>
<dbReference type="EMBL" id="CADEPM010000005">
    <property type="protein sequence ID" value="CAB3406813.1"/>
    <property type="molecule type" value="Genomic_DNA"/>
</dbReference>
<evidence type="ECO:0000313" key="6">
    <source>
        <dbReference type="Proteomes" id="UP000494206"/>
    </source>
</evidence>
<feature type="domain" description="EF-hand" evidence="4">
    <location>
        <begin position="66"/>
        <end position="101"/>
    </location>
</feature>
<dbReference type="Proteomes" id="UP000494206">
    <property type="component" value="Unassembled WGS sequence"/>
</dbReference>
<dbReference type="GO" id="GO:0005509">
    <property type="term" value="F:calcium ion binding"/>
    <property type="evidence" value="ECO:0007669"/>
    <property type="project" value="InterPro"/>
</dbReference>
<sequence length="150" mass="17595">MTPIVLLLVAVYLGTTVVAQITPVPKIEITPIPIDKTDPNVKEFQRMDANKDNQLTFAEFILSDRPFLEHQSRRFHNFDLNGDGIVTKKEFEDYHKKLEKTKRRTDLFFNKFNRERRDPFDSSFFQGPFEHKLDDDGGSRELHNPPMMLL</sequence>
<dbReference type="Pfam" id="PF13202">
    <property type="entry name" value="EF-hand_5"/>
    <property type="match status" value="2"/>
</dbReference>